<sequence>MRGGAREQCAESAHCRERGGGPEVEDRETESRVREVQTLAESVFENRSIALDWLARPNAALGDVTPLSCCATAAGAQQVRRILRAIESGGVA</sequence>
<reference evidence="3 4" key="1">
    <citation type="submission" date="2021-06" db="EMBL/GenBank/DDBJ databases">
        <title>Differences between aerobic and microaerobic xylene degrading microbial communities.</title>
        <authorList>
            <person name="Banerjee S."/>
            <person name="Tancsics A."/>
        </authorList>
    </citation>
    <scope>NUCLEOTIDE SEQUENCE [LARGE SCALE GENOMIC DNA]</scope>
    <source>
        <strain evidence="3 4">MAP12</strain>
    </source>
</reference>
<evidence type="ECO:0000259" key="2">
    <source>
        <dbReference type="Pfam" id="PF09722"/>
    </source>
</evidence>
<dbReference type="Pfam" id="PF09722">
    <property type="entry name" value="Xre_MbcA_ParS_C"/>
    <property type="match status" value="1"/>
</dbReference>
<organism evidence="3 4">
    <name type="scientific">Geopseudomonas aromaticivorans</name>
    <dbReference type="NCBI Taxonomy" id="2849492"/>
    <lineage>
        <taxon>Bacteria</taxon>
        <taxon>Pseudomonadati</taxon>
        <taxon>Pseudomonadota</taxon>
        <taxon>Gammaproteobacteria</taxon>
        <taxon>Pseudomonadales</taxon>
        <taxon>Pseudomonadaceae</taxon>
        <taxon>Geopseudomonas</taxon>
    </lineage>
</organism>
<dbReference type="EMBL" id="JAHRGL010000021">
    <property type="protein sequence ID" value="MBV2133194.1"/>
    <property type="molecule type" value="Genomic_DNA"/>
</dbReference>
<dbReference type="InterPro" id="IPR024467">
    <property type="entry name" value="Xre/MbcA/ParS-like_toxin-bd"/>
</dbReference>
<evidence type="ECO:0000313" key="3">
    <source>
        <dbReference type="EMBL" id="MBV2133194.1"/>
    </source>
</evidence>
<feature type="compositionally biased region" description="Basic and acidic residues" evidence="1">
    <location>
        <begin position="1"/>
        <end position="20"/>
    </location>
</feature>
<dbReference type="Proteomes" id="UP000813068">
    <property type="component" value="Unassembled WGS sequence"/>
</dbReference>
<name>A0ABS6MWL7_9GAMM</name>
<gene>
    <name evidence="3" type="ORF">KRX52_10315</name>
</gene>
<accession>A0ABS6MWL7</accession>
<feature type="domain" description="Antitoxin Xre/MbcA/ParS-like toxin-binding" evidence="2">
    <location>
        <begin position="40"/>
        <end position="89"/>
    </location>
</feature>
<protein>
    <submittedName>
        <fullName evidence="3">MbcA/ParS/Xre antitoxin family protein</fullName>
    </submittedName>
</protein>
<comment type="caution">
    <text evidence="3">The sequence shown here is derived from an EMBL/GenBank/DDBJ whole genome shotgun (WGS) entry which is preliminary data.</text>
</comment>
<evidence type="ECO:0000313" key="4">
    <source>
        <dbReference type="Proteomes" id="UP000813068"/>
    </source>
</evidence>
<evidence type="ECO:0000256" key="1">
    <source>
        <dbReference type="SAM" id="MobiDB-lite"/>
    </source>
</evidence>
<feature type="region of interest" description="Disordered" evidence="1">
    <location>
        <begin position="1"/>
        <end position="33"/>
    </location>
</feature>
<proteinExistence type="predicted"/>
<keyword evidence="4" id="KW-1185">Reference proteome</keyword>